<dbReference type="CDD" id="cd22439">
    <property type="entry name" value="KH-I_PCBP_rpt3"/>
    <property type="match status" value="1"/>
</dbReference>
<dbReference type="Gene3D" id="3.30.1370.10">
    <property type="entry name" value="K Homology domain, type 1"/>
    <property type="match status" value="3"/>
</dbReference>
<keyword evidence="2" id="KW-0694">RNA-binding</keyword>
<feature type="compositionally biased region" description="Basic and acidic residues" evidence="3">
    <location>
        <begin position="29"/>
        <end position="42"/>
    </location>
</feature>
<dbReference type="PROSITE" id="PS50084">
    <property type="entry name" value="KH_TYPE_1"/>
    <property type="match status" value="3"/>
</dbReference>
<dbReference type="InterPro" id="IPR004088">
    <property type="entry name" value="KH_dom_type_1"/>
</dbReference>
<evidence type="ECO:0000259" key="4">
    <source>
        <dbReference type="SMART" id="SM00322"/>
    </source>
</evidence>
<dbReference type="InterPro" id="IPR036612">
    <property type="entry name" value="KH_dom_type_1_sf"/>
</dbReference>
<dbReference type="STRING" id="1447875.A0A2B7XCH9"/>
<dbReference type="SUPFAM" id="SSF54791">
    <property type="entry name" value="Eukaryotic type KH-domain (KH-domain type I)"/>
    <property type="match status" value="3"/>
</dbReference>
<dbReference type="PANTHER" id="PTHR10288">
    <property type="entry name" value="KH DOMAIN CONTAINING RNA BINDING PROTEIN"/>
    <property type="match status" value="1"/>
</dbReference>
<dbReference type="CDD" id="cd22456">
    <property type="entry name" value="KH-I_Rnc1_rpt2"/>
    <property type="match status" value="1"/>
</dbReference>
<keyword evidence="1" id="KW-0677">Repeat</keyword>
<sequence>MSASPTSAVASTKRPLEDPSSPSGPTDQPDAKRPALDKVVKGEEEESKLAQGESSATEPVKTEAVPESGASGENGVKDEQGDLVVPDAPNANGKGASTQVLETQPIQSTASQNDRASSQPPSQHHANQDESGWIHIRAVISSAEAATCIGKGGENVSQIRRLSGAKCTVSDYSRGAVERILTVSGMQDAVAKAFGLIIRTLNNEPLEAPSTAQSKTYPLRLLIPHILIGSIIGKSGVRIREIQEASGARLNASDSCLPLSTERTLVILGVADAVHIATYYVAVTLVEQLTERFGGPAASAYATRSGGPAGVVPGGMQVVPYVPQPAGGQYGHPDTFKRHQPHANRAVSAGGYGVPYVHGQPGQPQMPQQALHYGASPRPGYTGAGPHQPTPYGGPQPAVHGTPAAQPVAGVVPGAPVTQQIFIPNDMVGAIIGKGGAKINEIRHLSGSVIKINEPQDNSNERLVTITGTPECNQMALYMLYSRLGMLLN</sequence>
<feature type="compositionally biased region" description="Polar residues" evidence="3">
    <location>
        <begin position="1"/>
        <end position="10"/>
    </location>
</feature>
<keyword evidence="6" id="KW-1185">Reference proteome</keyword>
<dbReference type="CDD" id="cd22455">
    <property type="entry name" value="KH-I_Rnc1_rpt1"/>
    <property type="match status" value="1"/>
</dbReference>
<evidence type="ECO:0000256" key="2">
    <source>
        <dbReference type="PROSITE-ProRule" id="PRU00117"/>
    </source>
</evidence>
<dbReference type="OrthoDB" id="1937934at2759"/>
<dbReference type="InterPro" id="IPR004087">
    <property type="entry name" value="KH_dom"/>
</dbReference>
<evidence type="ECO:0000313" key="5">
    <source>
        <dbReference type="EMBL" id="PGH06442.1"/>
    </source>
</evidence>
<dbReference type="EMBL" id="PDNB01000117">
    <property type="protein sequence ID" value="PGH06442.1"/>
    <property type="molecule type" value="Genomic_DNA"/>
</dbReference>
<name>A0A2B7XCH9_9EURO</name>
<protein>
    <recommendedName>
        <fullName evidence="4">K Homology domain-containing protein</fullName>
    </recommendedName>
</protein>
<dbReference type="SMART" id="SM00322">
    <property type="entry name" value="KH"/>
    <property type="match status" value="3"/>
</dbReference>
<feature type="domain" description="K Homology" evidence="4">
    <location>
        <begin position="415"/>
        <end position="485"/>
    </location>
</feature>
<feature type="compositionally biased region" description="Polar residues" evidence="3">
    <location>
        <begin position="95"/>
        <end position="125"/>
    </location>
</feature>
<accession>A0A2B7XCH9</accession>
<feature type="region of interest" description="Disordered" evidence="3">
    <location>
        <begin position="362"/>
        <end position="404"/>
    </location>
</feature>
<dbReference type="GO" id="GO:0003723">
    <property type="term" value="F:RNA binding"/>
    <property type="evidence" value="ECO:0007669"/>
    <property type="project" value="UniProtKB-UniRule"/>
</dbReference>
<gene>
    <name evidence="5" type="ORF">AJ79_06532</name>
</gene>
<evidence type="ECO:0000256" key="3">
    <source>
        <dbReference type="SAM" id="MobiDB-lite"/>
    </source>
</evidence>
<organism evidence="5 6">
    <name type="scientific">Helicocarpus griseus UAMH5409</name>
    <dbReference type="NCBI Taxonomy" id="1447875"/>
    <lineage>
        <taxon>Eukaryota</taxon>
        <taxon>Fungi</taxon>
        <taxon>Dikarya</taxon>
        <taxon>Ascomycota</taxon>
        <taxon>Pezizomycotina</taxon>
        <taxon>Eurotiomycetes</taxon>
        <taxon>Eurotiomycetidae</taxon>
        <taxon>Onygenales</taxon>
        <taxon>Ajellomycetaceae</taxon>
        <taxon>Helicocarpus</taxon>
    </lineage>
</organism>
<feature type="domain" description="K Homology" evidence="4">
    <location>
        <begin position="215"/>
        <end position="286"/>
    </location>
</feature>
<comment type="caution">
    <text evidence="5">The sequence shown here is derived from an EMBL/GenBank/DDBJ whole genome shotgun (WGS) entry which is preliminary data.</text>
</comment>
<evidence type="ECO:0000313" key="6">
    <source>
        <dbReference type="Proteomes" id="UP000223968"/>
    </source>
</evidence>
<reference evidence="5 6" key="1">
    <citation type="submission" date="2017-10" db="EMBL/GenBank/DDBJ databases">
        <title>Comparative genomics in systemic dimorphic fungi from Ajellomycetaceae.</title>
        <authorList>
            <person name="Munoz J.F."/>
            <person name="Mcewen J.G."/>
            <person name="Clay O.K."/>
            <person name="Cuomo C.A."/>
        </authorList>
    </citation>
    <scope>NUCLEOTIDE SEQUENCE [LARGE SCALE GENOMIC DNA]</scope>
    <source>
        <strain evidence="5 6">UAMH5409</strain>
    </source>
</reference>
<feature type="region of interest" description="Disordered" evidence="3">
    <location>
        <begin position="1"/>
        <end position="128"/>
    </location>
</feature>
<dbReference type="Pfam" id="PF00013">
    <property type="entry name" value="KH_1"/>
    <property type="match status" value="3"/>
</dbReference>
<evidence type="ECO:0000256" key="1">
    <source>
        <dbReference type="ARBA" id="ARBA00022737"/>
    </source>
</evidence>
<proteinExistence type="predicted"/>
<dbReference type="Proteomes" id="UP000223968">
    <property type="component" value="Unassembled WGS sequence"/>
</dbReference>
<feature type="domain" description="K Homology" evidence="4">
    <location>
        <begin position="132"/>
        <end position="202"/>
    </location>
</feature>
<dbReference type="AlphaFoldDB" id="A0A2B7XCH9"/>